<dbReference type="EMBL" id="FUXX01000058">
    <property type="protein sequence ID" value="SKA69345.1"/>
    <property type="molecule type" value="Genomic_DNA"/>
</dbReference>
<name>A0A1T4VWY8_9GAMM</name>
<evidence type="ECO:0000313" key="3">
    <source>
        <dbReference type="EMBL" id="SKA69345.1"/>
    </source>
</evidence>
<protein>
    <submittedName>
        <fullName evidence="3">Transposase</fullName>
    </submittedName>
</protein>
<dbReference type="NCBIfam" id="NF040570">
    <property type="entry name" value="guided_TnpB"/>
    <property type="match status" value="1"/>
</dbReference>
<dbReference type="AlphaFoldDB" id="A0A1T4VWY8"/>
<sequence length="302" mass="35751">MTDANLAKLACKFKLEPTGEQRRFFSRTAGCTRFVYNHLLFKCREDFREYLEEIDTRQSNGEALNRDEAKKLSFRPLCYKGITGLNYLLPDLRKEYPFLQECPSQALQQKAQDLMSAYHRFFDGKGGLPRFKKKALHNSFRFPQGFELDEDRKKIWLPKIGWIKYRKSRNIFGKPKNVTVSLNHGDWYISVQTEFELKPLIQEINLNTAVGIDMGVIRFATLSDENYIPSLKDRLNPVYEKIEKLQRRLSRKKKDSKRYIKLRIKLSKLHKKLTDIRYDYLQKESARLVKNHDIICVEDLKV</sequence>
<feature type="non-terminal residue" evidence="3">
    <location>
        <position position="302"/>
    </location>
</feature>
<feature type="domain" description="Probable transposase IS891/IS1136/IS1341" evidence="1">
    <location>
        <begin position="203"/>
        <end position="302"/>
    </location>
</feature>
<evidence type="ECO:0000313" key="4">
    <source>
        <dbReference type="Proteomes" id="UP000242432"/>
    </source>
</evidence>
<proteinExistence type="predicted"/>
<dbReference type="Pfam" id="PF01385">
    <property type="entry name" value="OrfB_IS605"/>
    <property type="match status" value="1"/>
</dbReference>
<dbReference type="Pfam" id="PF12323">
    <property type="entry name" value="HTH_OrfB_IS605"/>
    <property type="match status" value="1"/>
</dbReference>
<accession>A0A1T4VWY8</accession>
<reference evidence="4" key="1">
    <citation type="submission" date="2017-02" db="EMBL/GenBank/DDBJ databases">
        <authorList>
            <person name="Varghese N."/>
            <person name="Submissions S."/>
        </authorList>
    </citation>
    <scope>NUCLEOTIDE SEQUENCE [LARGE SCALE GENOMIC DNA]</scope>
    <source>
        <strain evidence="4">DSM 3072</strain>
    </source>
</reference>
<dbReference type="InterPro" id="IPR001959">
    <property type="entry name" value="Transposase"/>
</dbReference>
<keyword evidence="4" id="KW-1185">Reference proteome</keyword>
<dbReference type="RefSeq" id="WP_078929505.1">
    <property type="nucleotide sequence ID" value="NZ_FUXX01000058.1"/>
</dbReference>
<organism evidence="3 4">
    <name type="scientific">Succinivibrio dextrinosolvens DSM 3072</name>
    <dbReference type="NCBI Taxonomy" id="1123324"/>
    <lineage>
        <taxon>Bacteria</taxon>
        <taxon>Pseudomonadati</taxon>
        <taxon>Pseudomonadota</taxon>
        <taxon>Gammaproteobacteria</taxon>
        <taxon>Aeromonadales</taxon>
        <taxon>Succinivibrionaceae</taxon>
        <taxon>Succinivibrio</taxon>
    </lineage>
</organism>
<dbReference type="Proteomes" id="UP000242432">
    <property type="component" value="Unassembled WGS sequence"/>
</dbReference>
<gene>
    <name evidence="3" type="ORF">SAMN02745213_02203</name>
</gene>
<evidence type="ECO:0000259" key="2">
    <source>
        <dbReference type="Pfam" id="PF12323"/>
    </source>
</evidence>
<feature type="domain" description="Transposase putative helix-turn-helix" evidence="2">
    <location>
        <begin position="8"/>
        <end position="47"/>
    </location>
</feature>
<evidence type="ECO:0000259" key="1">
    <source>
        <dbReference type="Pfam" id="PF01385"/>
    </source>
</evidence>
<dbReference type="InterPro" id="IPR021027">
    <property type="entry name" value="Transposase_put_HTH"/>
</dbReference>